<protein>
    <recommendedName>
        <fullName evidence="3">CRISPR system Cms protein Csm5</fullName>
    </recommendedName>
    <alternativeName>
        <fullName evidence="6">CRISPR type III A-associated protein Csm5</fullName>
    </alternativeName>
</protein>
<dbReference type="EMBL" id="CP104550">
    <property type="protein sequence ID" value="UXH31360.1"/>
    <property type="molecule type" value="Genomic_DNA"/>
</dbReference>
<dbReference type="Proteomes" id="UP001065373">
    <property type="component" value="Chromosome"/>
</dbReference>
<comment type="function">
    <text evidence="1">This subunit might be involved in maturation of a crRNA intermediate to its mature form.</text>
</comment>
<comment type="similarity">
    <text evidence="2">Belongs to the CRISPR-associated Csm5 family.</text>
</comment>
<evidence type="ECO:0000259" key="7">
    <source>
        <dbReference type="Pfam" id="PF03787"/>
    </source>
</evidence>
<evidence type="ECO:0000256" key="4">
    <source>
        <dbReference type="ARBA" id="ARBA00022884"/>
    </source>
</evidence>
<proteinExistence type="inferred from homology"/>
<evidence type="ECO:0000256" key="2">
    <source>
        <dbReference type="ARBA" id="ARBA00006680"/>
    </source>
</evidence>
<dbReference type="InterPro" id="IPR010173">
    <property type="entry name" value="CRISPR-assoc_Csm5"/>
</dbReference>
<dbReference type="NCBIfam" id="TIGR01899">
    <property type="entry name" value="cas_TM1807_csm5"/>
    <property type="match status" value="1"/>
</dbReference>
<gene>
    <name evidence="8" type="primary">csm5</name>
    <name evidence="8" type="ORF">N5910_07425</name>
</gene>
<dbReference type="PANTHER" id="PTHR38007:SF1">
    <property type="entry name" value="CRISPR SYSTEM CMS PROTEIN CSM5"/>
    <property type="match status" value="1"/>
</dbReference>
<dbReference type="AlphaFoldDB" id="A0A9E7RS37"/>
<dbReference type="KEGG" id="mwo:MWSIV6_1469"/>
<reference evidence="8" key="1">
    <citation type="submission" date="2022-09" db="EMBL/GenBank/DDBJ databases">
        <title>Characterization of three MwoI isoschizomers from sequenced genome and metagenomes.</title>
        <authorList>
            <person name="Fomenkov A."/>
            <person name="Xu S.Y."/>
            <person name="Roberts R.J."/>
        </authorList>
    </citation>
    <scope>NUCLEOTIDE SEQUENCE</scope>
    <source>
        <strain evidence="8">DSM 2970</strain>
    </source>
</reference>
<evidence type="ECO:0000256" key="3">
    <source>
        <dbReference type="ARBA" id="ARBA00016113"/>
    </source>
</evidence>
<dbReference type="InterPro" id="IPR005537">
    <property type="entry name" value="RAMP_III_fam"/>
</dbReference>
<dbReference type="PANTHER" id="PTHR38007">
    <property type="entry name" value="CRISPR SYSTEM CMS PROTEIN CSM5"/>
    <property type="match status" value="1"/>
</dbReference>
<name>A0A9E7RS37_METWO</name>
<dbReference type="GeneID" id="75107071"/>
<feature type="domain" description="CRISPR type III-associated protein" evidence="7">
    <location>
        <begin position="4"/>
        <end position="327"/>
    </location>
</feature>
<keyword evidence="5" id="KW-0051">Antiviral defense</keyword>
<keyword evidence="4" id="KW-0694">RNA-binding</keyword>
<dbReference type="RefSeq" id="WP_074359358.1">
    <property type="nucleotide sequence ID" value="NZ_CP104550.1"/>
</dbReference>
<accession>A0A9E7RS37</accession>
<evidence type="ECO:0000256" key="1">
    <source>
        <dbReference type="ARBA" id="ARBA00003088"/>
    </source>
</evidence>
<sequence length="387" mass="45278">MKCTLQVITPVHVGNGLKYGPQEFYTGRTKDGKKIFGRVDVSRFYSNLDDDLRDKFIHNLSTPDFRLDSIKEFKRTARKSVRYRGLLKTDASEVKEVSEHIKTLDELYIPGSSIKGSIRTALLYEHLSGDELKGISEAVSQALESKRKRNWKTLRKKQEEIKDIIDSFFASDRRETAKKDGRETAKKDGRETAKKSIMRFLEVTDTTTFKSPAIYPVKVLKVSDNSYKRFRYENFLIYMEFLPKTKRKLEFEMNFTYNGRYDRIGLGNKRRLVTPETIKESLYTFSRDYIEHERKFASRYGVDFLEKIYRKLGKQNSPDAPLMRIGHGSGFLATTIGLRFKEDDPMTYESIRKFKRGRSYQDEFPKTRKLIDGEIPPGWVKVIFNEE</sequence>
<evidence type="ECO:0000256" key="5">
    <source>
        <dbReference type="ARBA" id="ARBA00023118"/>
    </source>
</evidence>
<dbReference type="GO" id="GO:0003723">
    <property type="term" value="F:RNA binding"/>
    <property type="evidence" value="ECO:0007669"/>
    <property type="project" value="UniProtKB-KW"/>
</dbReference>
<evidence type="ECO:0000256" key="6">
    <source>
        <dbReference type="ARBA" id="ARBA00031720"/>
    </source>
</evidence>
<organism evidence="8">
    <name type="scientific">Methanothermobacter wolfeii</name>
    <name type="common">Methanobacterium wolfei</name>
    <dbReference type="NCBI Taxonomy" id="145261"/>
    <lineage>
        <taxon>Archaea</taxon>
        <taxon>Methanobacteriati</taxon>
        <taxon>Methanobacteriota</taxon>
        <taxon>Methanomada group</taxon>
        <taxon>Methanobacteria</taxon>
        <taxon>Methanobacteriales</taxon>
        <taxon>Methanobacteriaceae</taxon>
        <taxon>Methanothermobacter</taxon>
    </lineage>
</organism>
<dbReference type="GO" id="GO:0051607">
    <property type="term" value="P:defense response to virus"/>
    <property type="evidence" value="ECO:0007669"/>
    <property type="project" value="UniProtKB-KW"/>
</dbReference>
<evidence type="ECO:0000313" key="8">
    <source>
        <dbReference type="EMBL" id="UXH31360.1"/>
    </source>
</evidence>
<dbReference type="Pfam" id="PF03787">
    <property type="entry name" value="RAMPs"/>
    <property type="match status" value="1"/>
</dbReference>